<evidence type="ECO:0000256" key="1">
    <source>
        <dbReference type="ARBA" id="ARBA00004141"/>
    </source>
</evidence>
<feature type="domain" description="O-antigen ligase-related" evidence="6">
    <location>
        <begin position="200"/>
        <end position="344"/>
    </location>
</feature>
<accession>A0A923I9I3</accession>
<dbReference type="GO" id="GO:0016874">
    <property type="term" value="F:ligase activity"/>
    <property type="evidence" value="ECO:0007669"/>
    <property type="project" value="UniProtKB-KW"/>
</dbReference>
<feature type="transmembrane region" description="Helical" evidence="5">
    <location>
        <begin position="62"/>
        <end position="79"/>
    </location>
</feature>
<comment type="subcellular location">
    <subcellularLocation>
        <location evidence="1">Membrane</location>
        <topology evidence="1">Multi-pass membrane protein</topology>
    </subcellularLocation>
</comment>
<feature type="transmembrane region" description="Helical" evidence="5">
    <location>
        <begin position="85"/>
        <end position="106"/>
    </location>
</feature>
<evidence type="ECO:0000256" key="2">
    <source>
        <dbReference type="ARBA" id="ARBA00022692"/>
    </source>
</evidence>
<feature type="transmembrane region" description="Helical" evidence="5">
    <location>
        <begin position="36"/>
        <end position="55"/>
    </location>
</feature>
<evidence type="ECO:0000313" key="9">
    <source>
        <dbReference type="Proteomes" id="UP000612361"/>
    </source>
</evidence>
<organism evidence="8 9">
    <name type="scientific">Undibacterium rugosum</name>
    <dbReference type="NCBI Taxonomy" id="2762291"/>
    <lineage>
        <taxon>Bacteria</taxon>
        <taxon>Pseudomonadati</taxon>
        <taxon>Pseudomonadota</taxon>
        <taxon>Betaproteobacteria</taxon>
        <taxon>Burkholderiales</taxon>
        <taxon>Oxalobacteraceae</taxon>
        <taxon>Undibacterium</taxon>
    </lineage>
</organism>
<dbReference type="Pfam" id="PF04932">
    <property type="entry name" value="Wzy_C"/>
    <property type="match status" value="1"/>
</dbReference>
<evidence type="ECO:0000256" key="5">
    <source>
        <dbReference type="SAM" id="Phobius"/>
    </source>
</evidence>
<keyword evidence="3 5" id="KW-1133">Transmembrane helix</keyword>
<feature type="transmembrane region" description="Helical" evidence="5">
    <location>
        <begin position="215"/>
        <end position="234"/>
    </location>
</feature>
<feature type="transmembrane region" description="Helical" evidence="5">
    <location>
        <begin position="364"/>
        <end position="390"/>
    </location>
</feature>
<evidence type="ECO:0000256" key="3">
    <source>
        <dbReference type="ARBA" id="ARBA00022989"/>
    </source>
</evidence>
<protein>
    <submittedName>
        <fullName evidence="8">O-antigen ligase C-terminal domain-containing protein</fullName>
    </submittedName>
</protein>
<reference evidence="8" key="1">
    <citation type="submission" date="2020-08" db="EMBL/GenBank/DDBJ databases">
        <title>Novel species isolated from subtropical streams in China.</title>
        <authorList>
            <person name="Lu H."/>
        </authorList>
    </citation>
    <scope>NUCLEOTIDE SEQUENCE</scope>
    <source>
        <strain evidence="8">CY7W</strain>
    </source>
</reference>
<sequence>MKPQLVLAALPFTLGMVIAFLTPVHLHPLRSYFNDLAIILGLLVSVWMAAGITGFRWRLNAIAAGFTSIVLLIFLQYGLSNHQPWYELLLPSAYFLLAALATMLGAGCASDNEQCERLGLILAIAFLLAGLVSVLIQVVQAMGWYLGPLLMYMGKSGVFQRPYANLAQPNQLALVLSFSIAACWFLYREVRLSRAVALVFSVILLAGMVLTQSRIGWLIVPAFAIVLSLPDAAGRRLHPAAALSFVIGYAISVLLLPKLVAAIGLAGASVVDHVVGSRSERLGLWKQAWQLAQTHPWTGVGWFGFGSGQVQIAADLPSTTYAEHAHNILLNFAAEMGFPVTILLATGLLWWCWHACVRTAQSSFVRFAGLCLIAAAVHSLVEFPLWYAYILLPLALMMGALHQRRWPVSVYAVPAIYPRTLVLIALLAATLLTWDYMRVVRAFKVLRVDPVANQLQSQLQQPAYTVFPQFYAYFHLFQIQPHTGMSDAEIGELRFWVERFGFVHNLNKLAEVYVLNHRPDEGVRAMQTLQRLHPEAYVEYFDYWQAKARQEPAFQAVINRIPARDAP</sequence>
<keyword evidence="8" id="KW-0436">Ligase</keyword>
<dbReference type="PANTHER" id="PTHR37422">
    <property type="entry name" value="TEICHURONIC ACID BIOSYNTHESIS PROTEIN TUAE"/>
    <property type="match status" value="1"/>
</dbReference>
<dbReference type="AlphaFoldDB" id="A0A923I9I3"/>
<proteinExistence type="predicted"/>
<evidence type="ECO:0000259" key="7">
    <source>
        <dbReference type="Pfam" id="PF11846"/>
    </source>
</evidence>
<feature type="transmembrane region" description="Helical" evidence="5">
    <location>
        <begin position="166"/>
        <end position="187"/>
    </location>
</feature>
<feature type="transmembrane region" description="Helical" evidence="5">
    <location>
        <begin position="192"/>
        <end position="209"/>
    </location>
</feature>
<dbReference type="InterPro" id="IPR051533">
    <property type="entry name" value="WaaL-like"/>
</dbReference>
<dbReference type="InterPro" id="IPR021797">
    <property type="entry name" value="Wzy_C_2"/>
</dbReference>
<evidence type="ECO:0000313" key="8">
    <source>
        <dbReference type="EMBL" id="MBC3936043.1"/>
    </source>
</evidence>
<keyword evidence="9" id="KW-1185">Reference proteome</keyword>
<evidence type="ECO:0000256" key="4">
    <source>
        <dbReference type="ARBA" id="ARBA00023136"/>
    </source>
</evidence>
<comment type="caution">
    <text evidence="8">The sequence shown here is derived from an EMBL/GenBank/DDBJ whole genome shotgun (WGS) entry which is preliminary data.</text>
</comment>
<dbReference type="GO" id="GO:0016020">
    <property type="term" value="C:membrane"/>
    <property type="evidence" value="ECO:0007669"/>
    <property type="project" value="UniProtKB-SubCell"/>
</dbReference>
<feature type="transmembrane region" description="Helical" evidence="5">
    <location>
        <begin position="118"/>
        <end position="146"/>
    </location>
</feature>
<feature type="transmembrane region" description="Helical" evidence="5">
    <location>
        <begin position="410"/>
        <end position="434"/>
    </location>
</feature>
<dbReference type="PANTHER" id="PTHR37422:SF21">
    <property type="entry name" value="EXOQ-LIKE PROTEIN"/>
    <property type="match status" value="1"/>
</dbReference>
<dbReference type="InterPro" id="IPR007016">
    <property type="entry name" value="O-antigen_ligase-rel_domated"/>
</dbReference>
<feature type="transmembrane region" description="Helical" evidence="5">
    <location>
        <begin position="328"/>
        <end position="352"/>
    </location>
</feature>
<keyword evidence="2 5" id="KW-0812">Transmembrane</keyword>
<dbReference type="Pfam" id="PF11846">
    <property type="entry name" value="Wzy_C_2"/>
    <property type="match status" value="1"/>
</dbReference>
<keyword evidence="4 5" id="KW-0472">Membrane</keyword>
<feature type="domain" description="Virulence factor membrane-bound polymerase C-terminal" evidence="7">
    <location>
        <begin position="370"/>
        <end position="537"/>
    </location>
</feature>
<gene>
    <name evidence="8" type="ORF">H8K47_11775</name>
</gene>
<evidence type="ECO:0000259" key="6">
    <source>
        <dbReference type="Pfam" id="PF04932"/>
    </source>
</evidence>
<feature type="transmembrane region" description="Helical" evidence="5">
    <location>
        <begin position="246"/>
        <end position="271"/>
    </location>
</feature>
<dbReference type="Proteomes" id="UP000612361">
    <property type="component" value="Unassembled WGS sequence"/>
</dbReference>
<dbReference type="EMBL" id="JACOGG010000011">
    <property type="protein sequence ID" value="MBC3936043.1"/>
    <property type="molecule type" value="Genomic_DNA"/>
</dbReference>
<name>A0A923I9I3_9BURK</name>